<dbReference type="PANTHER" id="PTHR34071:SF2">
    <property type="entry name" value="FLAVIN-NUCLEOTIDE-BINDING PROTEIN"/>
    <property type="match status" value="1"/>
</dbReference>
<dbReference type="OrthoDB" id="9794935at2"/>
<gene>
    <name evidence="1" type="ORF">BO222_01295</name>
</gene>
<dbReference type="Pfam" id="PF12900">
    <property type="entry name" value="Pyridox_ox_2"/>
    <property type="match status" value="1"/>
</dbReference>
<dbReference type="InterPro" id="IPR012349">
    <property type="entry name" value="Split_barrel_FMN-bd"/>
</dbReference>
<dbReference type="Proteomes" id="UP000186341">
    <property type="component" value="Unassembled WGS sequence"/>
</dbReference>
<dbReference type="SUPFAM" id="SSF50475">
    <property type="entry name" value="FMN-binding split barrel"/>
    <property type="match status" value="1"/>
</dbReference>
<reference evidence="1 2" key="1">
    <citation type="submission" date="2016-11" db="EMBL/GenBank/DDBJ databases">
        <title>Description of two novel members of the family Erysipelotrichaceae: Ileibacterium lipovorans gen. nov., sp. nov. and Dubosiella newyorkensis, gen. nov., sp. nov.</title>
        <authorList>
            <person name="Cox L.M."/>
            <person name="Sohn J."/>
            <person name="Tyrrell K.L."/>
            <person name="Citron D.M."/>
            <person name="Lawson P.A."/>
            <person name="Patel N.B."/>
            <person name="Iizumi T."/>
            <person name="Perez-Perez G.I."/>
            <person name="Goldstein E.J."/>
            <person name="Blaser M.J."/>
        </authorList>
    </citation>
    <scope>NUCLEOTIDE SEQUENCE [LARGE SCALE GENOMIC DNA]</scope>
    <source>
        <strain evidence="1 2">NYU-BL-A3</strain>
    </source>
</reference>
<evidence type="ECO:0000313" key="1">
    <source>
        <dbReference type="EMBL" id="OLU42623.1"/>
    </source>
</evidence>
<protein>
    <submittedName>
        <fullName evidence="1">5-nitroimidazole antibiotic resistance protein</fullName>
    </submittedName>
</protein>
<comment type="caution">
    <text evidence="1">The sequence shown here is derived from an EMBL/GenBank/DDBJ whole genome shotgun (WGS) entry which is preliminary data.</text>
</comment>
<organism evidence="1 2">
    <name type="scientific">Ileibacterium valens</name>
    <dbReference type="NCBI Taxonomy" id="1862668"/>
    <lineage>
        <taxon>Bacteria</taxon>
        <taxon>Bacillati</taxon>
        <taxon>Bacillota</taxon>
        <taxon>Erysipelotrichia</taxon>
        <taxon>Erysipelotrichales</taxon>
        <taxon>Erysipelotrichaceae</taxon>
        <taxon>Ileibacterium</taxon>
    </lineage>
</organism>
<dbReference type="InterPro" id="IPR024747">
    <property type="entry name" value="Pyridox_Oxase-rel"/>
</dbReference>
<dbReference type="Gene3D" id="2.30.110.10">
    <property type="entry name" value="Electron Transport, Fmn-binding Protein, Chain A"/>
    <property type="match status" value="1"/>
</dbReference>
<dbReference type="EMBL" id="MPJW01000047">
    <property type="protein sequence ID" value="OLU42623.1"/>
    <property type="molecule type" value="Genomic_DNA"/>
</dbReference>
<name>A0A1U7NIT6_9FIRM</name>
<dbReference type="AlphaFoldDB" id="A0A1U7NIT6"/>
<sequence length="162" mass="18415">MNRKMRRFRQLLDDGQNVEILKKNTNGTLALIDDEGFPYALPISYVFDDENRKIYFHSARAGHKIDAIRSNPNASFAIVDQDEIIPEKFTTCFKSVICFGTIQIVKDQSEIIAALDMLAQKYSPNVSSILRKEEINGSLKRVAVLEFDIQKMSGKQAIELTK</sequence>
<dbReference type="PANTHER" id="PTHR34071">
    <property type="entry name" value="5-NITROIMIDAZOLE ANTIBIOTICS RESISTANCE PROTEIN, NIMA-FAMILY-RELATED PROTEIN-RELATED"/>
    <property type="match status" value="1"/>
</dbReference>
<keyword evidence="2" id="KW-1185">Reference proteome</keyword>
<proteinExistence type="predicted"/>
<accession>A0A1U7NIT6</accession>
<evidence type="ECO:0000313" key="2">
    <source>
        <dbReference type="Proteomes" id="UP000186341"/>
    </source>
</evidence>